<feature type="compositionally biased region" description="Polar residues" evidence="1">
    <location>
        <begin position="352"/>
        <end position="373"/>
    </location>
</feature>
<name>A0A8H4RUA6_9HELO</name>
<feature type="compositionally biased region" description="Basic and acidic residues" evidence="1">
    <location>
        <begin position="385"/>
        <end position="394"/>
    </location>
</feature>
<feature type="region of interest" description="Disordered" evidence="1">
    <location>
        <begin position="352"/>
        <end position="394"/>
    </location>
</feature>
<protein>
    <submittedName>
        <fullName evidence="2">Uncharacterized protein</fullName>
    </submittedName>
</protein>
<proteinExistence type="predicted"/>
<dbReference type="AlphaFoldDB" id="A0A8H4RUA6"/>
<gene>
    <name evidence="2" type="ORF">G7Y89_g1961</name>
</gene>
<dbReference type="OrthoDB" id="1577640at2759"/>
<evidence type="ECO:0000256" key="1">
    <source>
        <dbReference type="SAM" id="MobiDB-lite"/>
    </source>
</evidence>
<evidence type="ECO:0000313" key="3">
    <source>
        <dbReference type="Proteomes" id="UP000566819"/>
    </source>
</evidence>
<sequence>MSHFIFQRSAKESSSDPESEFEFELSILSPRPVLQASTVQVPTLGTFRSEQCWLPLFKEGILVYGFPIPTRSQQAVGLQLDFPILALLSQVQGPIEYNSVLASTEGLIQSNTKLRSSVTKQPYAEVRDNGGEAAFDVIFSLGDTDIGLDKKDKTFKDLIDEYLKLFILIRKQIALAQASIEKRFFLPRLQGMLVIFGKNFGQLIQPDAKSKVCDFWNPIPEGARLLTASMRCVMKIADDCRENDASGVLCRWLAEGKTLEWFALEGSKMYDYCHNASCNGLCMPIQILQPPSMLAVVPRKHSPPKLIENDRAVIFGDPSDYYRAIKEKAKTLMRPNQILTLQALRHSIREASANQPSELQQLHNQQKTTSSDIISWDEGGAVAHATDRKERDED</sequence>
<dbReference type="EMBL" id="JAAMPI010000081">
    <property type="protein sequence ID" value="KAF4636124.1"/>
    <property type="molecule type" value="Genomic_DNA"/>
</dbReference>
<organism evidence="2 3">
    <name type="scientific">Cudoniella acicularis</name>
    <dbReference type="NCBI Taxonomy" id="354080"/>
    <lineage>
        <taxon>Eukaryota</taxon>
        <taxon>Fungi</taxon>
        <taxon>Dikarya</taxon>
        <taxon>Ascomycota</taxon>
        <taxon>Pezizomycotina</taxon>
        <taxon>Leotiomycetes</taxon>
        <taxon>Helotiales</taxon>
        <taxon>Tricladiaceae</taxon>
        <taxon>Cudoniella</taxon>
    </lineage>
</organism>
<dbReference type="Proteomes" id="UP000566819">
    <property type="component" value="Unassembled WGS sequence"/>
</dbReference>
<keyword evidence="3" id="KW-1185">Reference proteome</keyword>
<reference evidence="2 3" key="1">
    <citation type="submission" date="2020-03" db="EMBL/GenBank/DDBJ databases">
        <title>Draft Genome Sequence of Cudoniella acicularis.</title>
        <authorList>
            <person name="Buettner E."/>
            <person name="Kellner H."/>
        </authorList>
    </citation>
    <scope>NUCLEOTIDE SEQUENCE [LARGE SCALE GENOMIC DNA]</scope>
    <source>
        <strain evidence="2 3">DSM 108380</strain>
    </source>
</reference>
<accession>A0A8H4RUA6</accession>
<comment type="caution">
    <text evidence="2">The sequence shown here is derived from an EMBL/GenBank/DDBJ whole genome shotgun (WGS) entry which is preliminary data.</text>
</comment>
<evidence type="ECO:0000313" key="2">
    <source>
        <dbReference type="EMBL" id="KAF4636124.1"/>
    </source>
</evidence>